<protein>
    <submittedName>
        <fullName evidence="1">Uncharacterized protein</fullName>
    </submittedName>
</protein>
<dbReference type="EMBL" id="MK419955">
    <property type="protein sequence ID" value="QEI03473.1"/>
    <property type="molecule type" value="Genomic_DNA"/>
</dbReference>
<organism evidence="1 2">
    <name type="scientific">Spodoptera cosmioides nucleopolyhedrovirus</name>
    <dbReference type="NCBI Taxonomy" id="2605774"/>
    <lineage>
        <taxon>Viruses</taxon>
        <taxon>Viruses incertae sedis</taxon>
        <taxon>Naldaviricetes</taxon>
        <taxon>Lefavirales</taxon>
        <taxon>Baculoviridae</taxon>
        <taxon>Alphabaculovirus</taxon>
        <taxon>Alphabaculovirus spocosmioidis</taxon>
    </lineage>
</organism>
<dbReference type="Proteomes" id="UP001223634">
    <property type="component" value="Segment"/>
</dbReference>
<evidence type="ECO:0000313" key="2">
    <source>
        <dbReference type="Proteomes" id="UP001223634"/>
    </source>
</evidence>
<keyword evidence="2" id="KW-1185">Reference proteome</keyword>
<name>A0A6B7KLE4_9ABAC</name>
<sequence>MRPFSPKIRDNVLTARRRKFSFIYTFGRASSYLNIICARPPAKQLCKQIIMPRDLGLILK</sequence>
<reference evidence="1 2" key="1">
    <citation type="submission" date="2019-01" db="EMBL/GenBank/DDBJ databases">
        <title>The Spodoptera cosmioides nucleopolyhedrovirus (SpcoNPV) is a novel virus isolated from the polyphagous black armyworm, Spodoptera cosmioides (Walker) (Lepidoptera: Noctuidae).</title>
        <authorList>
            <person name="Santos E.R."/>
            <person name="Oliveira L.B."/>
            <person name="Silva L.A."/>
            <person name="Sosa-Gomez D.R."/>
            <person name="Ribeiro B.M."/>
            <person name="Ardisson-Araujo D.M.P."/>
        </authorList>
    </citation>
    <scope>NUCLEOTIDE SEQUENCE [LARGE SCALE GENOMIC DNA]</scope>
    <source>
        <strain evidence="1">VPN72</strain>
    </source>
</reference>
<accession>A0A6B7KLE4</accession>
<proteinExistence type="predicted"/>
<evidence type="ECO:0000313" key="1">
    <source>
        <dbReference type="EMBL" id="QEI03473.1"/>
    </source>
</evidence>